<dbReference type="CDD" id="cd01650">
    <property type="entry name" value="RT_nLTR_like"/>
    <property type="match status" value="1"/>
</dbReference>
<keyword evidence="3" id="KW-0812">Transmembrane</keyword>
<dbReference type="InterPro" id="IPR000504">
    <property type="entry name" value="RRM_dom"/>
</dbReference>
<keyword evidence="6" id="KW-0548">Nucleotidyltransferase</keyword>
<proteinExistence type="predicted"/>
<dbReference type="Pfam" id="PF00076">
    <property type="entry name" value="RRM_1"/>
    <property type="match status" value="1"/>
</dbReference>
<keyword evidence="1" id="KW-0694">RNA-binding</keyword>
<dbReference type="PANTHER" id="PTHR31635">
    <property type="entry name" value="REVERSE TRANSCRIPTASE DOMAIN-CONTAINING PROTEIN-RELATED"/>
    <property type="match status" value="1"/>
</dbReference>
<feature type="transmembrane region" description="Helical" evidence="3">
    <location>
        <begin position="6"/>
        <end position="26"/>
    </location>
</feature>
<feature type="domain" description="RRM" evidence="4">
    <location>
        <begin position="146"/>
        <end position="223"/>
    </location>
</feature>
<keyword evidence="3" id="KW-0472">Membrane</keyword>
<name>A0ABQ5DL05_9ASTR</name>
<evidence type="ECO:0000256" key="3">
    <source>
        <dbReference type="SAM" id="Phobius"/>
    </source>
</evidence>
<dbReference type="GO" id="GO:0003964">
    <property type="term" value="F:RNA-directed DNA polymerase activity"/>
    <property type="evidence" value="ECO:0007669"/>
    <property type="project" value="UniProtKB-KW"/>
</dbReference>
<evidence type="ECO:0000259" key="4">
    <source>
        <dbReference type="PROSITE" id="PS50102"/>
    </source>
</evidence>
<reference evidence="6" key="1">
    <citation type="journal article" date="2022" name="Int. J. Mol. Sci.">
        <title>Draft Genome of Tanacetum Coccineum: Genomic Comparison of Closely Related Tanacetum-Family Plants.</title>
        <authorList>
            <person name="Yamashiro T."/>
            <person name="Shiraishi A."/>
            <person name="Nakayama K."/>
            <person name="Satake H."/>
        </authorList>
    </citation>
    <scope>NUCLEOTIDE SEQUENCE</scope>
</reference>
<evidence type="ECO:0000259" key="5">
    <source>
        <dbReference type="PROSITE" id="PS50878"/>
    </source>
</evidence>
<accession>A0ABQ5DL05</accession>
<dbReference type="PROSITE" id="PS50102">
    <property type="entry name" value="RRM"/>
    <property type="match status" value="1"/>
</dbReference>
<evidence type="ECO:0000256" key="2">
    <source>
        <dbReference type="SAM" id="MobiDB-lite"/>
    </source>
</evidence>
<dbReference type="InterPro" id="IPR036691">
    <property type="entry name" value="Endo/exonu/phosph_ase_sf"/>
</dbReference>
<dbReference type="SUPFAM" id="SSF54928">
    <property type="entry name" value="RNA-binding domain, RBD"/>
    <property type="match status" value="1"/>
</dbReference>
<dbReference type="Gene3D" id="3.30.70.330">
    <property type="match status" value="1"/>
</dbReference>
<dbReference type="SUPFAM" id="SSF56219">
    <property type="entry name" value="DNase I-like"/>
    <property type="match status" value="1"/>
</dbReference>
<dbReference type="InterPro" id="IPR005135">
    <property type="entry name" value="Endo/exonuclease/phosphatase"/>
</dbReference>
<dbReference type="Proteomes" id="UP001151760">
    <property type="component" value="Unassembled WGS sequence"/>
</dbReference>
<evidence type="ECO:0000313" key="6">
    <source>
        <dbReference type="EMBL" id="GJT38956.1"/>
    </source>
</evidence>
<keyword evidence="3" id="KW-1133">Transmembrane helix</keyword>
<dbReference type="InterPro" id="IPR035979">
    <property type="entry name" value="RBD_domain_sf"/>
</dbReference>
<dbReference type="Gene3D" id="3.60.10.10">
    <property type="entry name" value="Endonuclease/exonuclease/phosphatase"/>
    <property type="match status" value="1"/>
</dbReference>
<comment type="caution">
    <text evidence="6">The sequence shown here is derived from an EMBL/GenBank/DDBJ whole genome shotgun (WGS) entry which is preliminary data.</text>
</comment>
<evidence type="ECO:0000256" key="1">
    <source>
        <dbReference type="PROSITE-ProRule" id="PRU00176"/>
    </source>
</evidence>
<keyword evidence="6" id="KW-0808">Transferase</keyword>
<protein>
    <submittedName>
        <fullName evidence="6">RNA-directed DNA polymerase, eukaryota</fullName>
    </submittedName>
</protein>
<feature type="region of interest" description="Disordered" evidence="2">
    <location>
        <begin position="477"/>
        <end position="502"/>
    </location>
</feature>
<dbReference type="PROSITE" id="PS50878">
    <property type="entry name" value="RT_POL"/>
    <property type="match status" value="1"/>
</dbReference>
<dbReference type="CDD" id="cd00590">
    <property type="entry name" value="RRM_SF"/>
    <property type="match status" value="1"/>
</dbReference>
<keyword evidence="7" id="KW-1185">Reference proteome</keyword>
<gene>
    <name evidence="6" type="ORF">Tco_0938821</name>
</gene>
<dbReference type="InterPro" id="IPR043502">
    <property type="entry name" value="DNA/RNA_pol_sf"/>
</dbReference>
<dbReference type="SUPFAM" id="SSF56672">
    <property type="entry name" value="DNA/RNA polymerases"/>
    <property type="match status" value="1"/>
</dbReference>
<dbReference type="InterPro" id="IPR000477">
    <property type="entry name" value="RT_dom"/>
</dbReference>
<dbReference type="InterPro" id="IPR012677">
    <property type="entry name" value="Nucleotide-bd_a/b_plait_sf"/>
</dbReference>
<evidence type="ECO:0000313" key="7">
    <source>
        <dbReference type="Proteomes" id="UP001151760"/>
    </source>
</evidence>
<dbReference type="Pfam" id="PF00078">
    <property type="entry name" value="RVT_1"/>
    <property type="match status" value="1"/>
</dbReference>
<dbReference type="SMART" id="SM00360">
    <property type="entry name" value="RRM"/>
    <property type="match status" value="1"/>
</dbReference>
<dbReference type="EMBL" id="BQNB010015346">
    <property type="protein sequence ID" value="GJT38956.1"/>
    <property type="molecule type" value="Genomic_DNA"/>
</dbReference>
<sequence length="1335" mass="151352">MVLAYYGMIMSFLSGGFLIVTVQSLAEGMVEGMWTKLRKTYTNSFIISFLHVFGSAQAAFSSSKGGGYGFAEKEHEQLADKLTRLSSFKNILAVLGTYWKGVVIGSDHTPVTFSIQYLFEALFNPKPFVPMSNFRTKEDDVDRISTSVFVTNFPDSTSAKDLFKACNQYGHVIDSYIPNKKSKSGKRFGFVKFINVFSEERLINNLCTVWIGRLKIHANIAHFQRASGKKERAGVPKSFVHPTPKAQGKPIVVDNSYVGVVRGEKNKETIAKDSGPSIVLTDDCLLNKVCPNAIFGKVKEFASLANLKVALGNEGFSDIVIKYMGELWVMLEFKFEKALLKFQESTSVMSWFSQVVKVTPEFEVEGRIAWVEVEGIPFKLWTRNTFARVAEKWGKLLDVDDEEETCYHSKRLCIHMKSGKSINEDFKIIHREKVPDTIIEDEELVNKCDDEMNSVKNLEKSEDPFNIYSLLNRKDSLNKKEKDSESSLSHPPGYTPPATKCDDARSENIAENQDTFSESCANNNLEENNGDVANNCFDNVKIFGDSKSTSVCSGSFKKSIASGGSFLNVMEEIVNVGQTMGFNMDGCEANMAEIIKSQGASMLFKKLRWRLWISVVSNAVGVIMLYRENLPIAHVEIQENGSNLLVVVVYGPHDHRDKRQLWDYLGHSIKSWKGEVVVMGDFNEVRHRSDRFGSVFNVQGADDFNSFITTAGLVEVPLGGSTFTWCHKSASKMSKLDRFFTSENMLIKCPNISAISLDRFNSDHRPILLREMSYDYGPTSFRFFHHWLELDGFKSFVTGQWNLAPVDSANGMRNLMGKLKFIKASIKDWLKCNTQCNRSLKDKYKEDLRLIDVDIDSGKGSDILVAKRIEILNDLQNIEKIHAMDLAQKAKIKWSIEGVMVDGSWQENPNAVKREFYNHFRNRFDKPPDQHATIDMTFPNSLSLPSQQQIYINFWDTIEKDVFKAINHFFTNVDIPKGCNSSFIALIPKIPDANLVKDFRPISLIGSIYKIIAKILTNRLVKVIGDIVSDVQSAFIKGRQILDGPFILNEVIQWCKRKKKHALIFKVDFEKAFDSVRWDFLDDILRKFGFGNKWCEWIQKCLVSSRGSILINGSPTEEFQFFKGLKQGDPLSPFLFILVMECLHISFQKVVDAGKFTGINLNQSTNLSHMFYADDAVFVGQWNDRNINTIIHVLSCFFYASGLRINMSKSRIMGIHVNRNIVHQAAGKLGCLTLNTPFSYLGTKVGGNMSRTEAWNEVIDKVRSRLSKWKMNTLSIGGRLTLLKSVLGSIPIFHMSIFRVPLGVLQKLESIRRNFFNGHEYDSRKASRVEKWSHD</sequence>
<reference evidence="6" key="2">
    <citation type="submission" date="2022-01" db="EMBL/GenBank/DDBJ databases">
        <authorList>
            <person name="Yamashiro T."/>
            <person name="Shiraishi A."/>
            <person name="Satake H."/>
            <person name="Nakayama K."/>
        </authorList>
    </citation>
    <scope>NUCLEOTIDE SEQUENCE</scope>
</reference>
<dbReference type="Pfam" id="PF14529">
    <property type="entry name" value="Exo_endo_phos_2"/>
    <property type="match status" value="1"/>
</dbReference>
<feature type="domain" description="Reverse transcriptase" evidence="5">
    <location>
        <begin position="968"/>
        <end position="1245"/>
    </location>
</feature>
<keyword evidence="6" id="KW-0695">RNA-directed DNA polymerase</keyword>
<organism evidence="6 7">
    <name type="scientific">Tanacetum coccineum</name>
    <dbReference type="NCBI Taxonomy" id="301880"/>
    <lineage>
        <taxon>Eukaryota</taxon>
        <taxon>Viridiplantae</taxon>
        <taxon>Streptophyta</taxon>
        <taxon>Embryophyta</taxon>
        <taxon>Tracheophyta</taxon>
        <taxon>Spermatophyta</taxon>
        <taxon>Magnoliopsida</taxon>
        <taxon>eudicotyledons</taxon>
        <taxon>Gunneridae</taxon>
        <taxon>Pentapetalae</taxon>
        <taxon>asterids</taxon>
        <taxon>campanulids</taxon>
        <taxon>Asterales</taxon>
        <taxon>Asteraceae</taxon>
        <taxon>Asteroideae</taxon>
        <taxon>Anthemideae</taxon>
        <taxon>Anthemidinae</taxon>
        <taxon>Tanacetum</taxon>
    </lineage>
</organism>
<dbReference type="PANTHER" id="PTHR31635:SF196">
    <property type="entry name" value="REVERSE TRANSCRIPTASE DOMAIN-CONTAINING PROTEIN-RELATED"/>
    <property type="match status" value="1"/>
</dbReference>